<feature type="domain" description="MPN" evidence="6">
    <location>
        <begin position="5"/>
        <end position="136"/>
    </location>
</feature>
<protein>
    <recommendedName>
        <fullName evidence="6">MPN domain-containing protein</fullName>
    </recommendedName>
</protein>
<dbReference type="AlphaFoldDB" id="A0A8D5ZMF3"/>
<dbReference type="PANTHER" id="PTHR34858:SF1">
    <property type="entry name" value="CYSO-CYSTEINE PEPTIDASE"/>
    <property type="match status" value="1"/>
</dbReference>
<keyword evidence="4" id="KW-0862">Zinc</keyword>
<dbReference type="PROSITE" id="PS50249">
    <property type="entry name" value="MPN"/>
    <property type="match status" value="1"/>
</dbReference>
<dbReference type="EMBL" id="AP024601">
    <property type="protein sequence ID" value="BCU80807.1"/>
    <property type="molecule type" value="Genomic_DNA"/>
</dbReference>
<evidence type="ECO:0000259" key="6">
    <source>
        <dbReference type="PROSITE" id="PS50249"/>
    </source>
</evidence>
<dbReference type="InterPro" id="IPR037518">
    <property type="entry name" value="MPN"/>
</dbReference>
<evidence type="ECO:0000256" key="5">
    <source>
        <dbReference type="ARBA" id="ARBA00023049"/>
    </source>
</evidence>
<organism evidence="7 8">
    <name type="scientific">Polycladomyces abyssicola</name>
    <dbReference type="NCBI Taxonomy" id="1125966"/>
    <lineage>
        <taxon>Bacteria</taxon>
        <taxon>Bacillati</taxon>
        <taxon>Bacillota</taxon>
        <taxon>Bacilli</taxon>
        <taxon>Bacillales</taxon>
        <taxon>Thermoactinomycetaceae</taxon>
        <taxon>Polycladomyces</taxon>
    </lineage>
</organism>
<evidence type="ECO:0000256" key="1">
    <source>
        <dbReference type="ARBA" id="ARBA00022670"/>
    </source>
</evidence>
<dbReference type="Pfam" id="PF14464">
    <property type="entry name" value="Prok-JAB"/>
    <property type="match status" value="1"/>
</dbReference>
<dbReference type="InterPro" id="IPR028090">
    <property type="entry name" value="JAB_dom_prok"/>
</dbReference>
<dbReference type="CDD" id="cd08070">
    <property type="entry name" value="MPN_like"/>
    <property type="match status" value="1"/>
</dbReference>
<proteinExistence type="predicted"/>
<keyword evidence="1" id="KW-0645">Protease</keyword>
<reference evidence="7" key="1">
    <citation type="journal article" date="2013" name="Int. J. Syst. Evol. Microbiol.">
        <title>Polycladomyces abyssicola gen. nov., sp. nov., a thermophilic filamentous bacterium isolated from hemipelagic sediment.</title>
        <authorList>
            <person name="Tsubouchi T."/>
            <person name="Shimane Y."/>
            <person name="Mori K."/>
            <person name="Usui K."/>
            <person name="Hiraki T."/>
            <person name="Tame A."/>
            <person name="Uematsu K."/>
            <person name="Maruyama T."/>
            <person name="Hatada Y."/>
        </authorList>
    </citation>
    <scope>NUCLEOTIDE SEQUENCE</scope>
    <source>
        <strain evidence="7">JIR-001</strain>
    </source>
</reference>
<reference evidence="7" key="2">
    <citation type="journal article" date="2021" name="Microbiol. Resour. Announc.">
        <title>Complete Genome Sequence of Polycladomyces abyssicola JIR-001T, Isolated from Hemipelagic Sediment in Deep Seawater.</title>
        <authorList>
            <person name="Tsubouchi T."/>
            <person name="Kaneko Y."/>
        </authorList>
    </citation>
    <scope>NUCLEOTIDE SEQUENCE</scope>
    <source>
        <strain evidence="7">JIR-001</strain>
    </source>
</reference>
<keyword evidence="2" id="KW-0479">Metal-binding</keyword>
<keyword evidence="3" id="KW-0378">Hydrolase</keyword>
<evidence type="ECO:0000256" key="2">
    <source>
        <dbReference type="ARBA" id="ARBA00022723"/>
    </source>
</evidence>
<dbReference type="GO" id="GO:0008235">
    <property type="term" value="F:metalloexopeptidase activity"/>
    <property type="evidence" value="ECO:0007669"/>
    <property type="project" value="TreeGrafter"/>
</dbReference>
<accession>A0A8D5ZMF3</accession>
<dbReference type="RefSeq" id="WP_212774125.1">
    <property type="nucleotide sequence ID" value="NZ_AP024601.1"/>
</dbReference>
<evidence type="ECO:0000256" key="3">
    <source>
        <dbReference type="ARBA" id="ARBA00022801"/>
    </source>
</evidence>
<evidence type="ECO:0000256" key="4">
    <source>
        <dbReference type="ARBA" id="ARBA00022833"/>
    </source>
</evidence>
<dbReference type="InterPro" id="IPR051929">
    <property type="entry name" value="VirAsm_ModProt"/>
</dbReference>
<dbReference type="GO" id="GO:0008270">
    <property type="term" value="F:zinc ion binding"/>
    <property type="evidence" value="ECO:0007669"/>
    <property type="project" value="TreeGrafter"/>
</dbReference>
<gene>
    <name evidence="7" type="ORF">JIR001_05900</name>
</gene>
<name>A0A8D5ZMF3_9BACL</name>
<evidence type="ECO:0000313" key="7">
    <source>
        <dbReference type="EMBL" id="BCU80807.1"/>
    </source>
</evidence>
<keyword evidence="8" id="KW-1185">Reference proteome</keyword>
<sequence length="138" mass="16274">MASSYLSIWGPVVEQIHHYLRQQYPKEGCGILAGHDQEITHFFPIPNLDDSPHSFSFEPQAYLETIRQLRELQLEWIGVVHSHPTTEPYPSARDIANWHYPEKSYWICSLKQGHCRLSAYYIRHQQVIPVMYQIIVNR</sequence>
<dbReference type="Proteomes" id="UP000677436">
    <property type="component" value="Chromosome"/>
</dbReference>
<dbReference type="PANTHER" id="PTHR34858">
    <property type="entry name" value="CYSO-CYSTEINE PEPTIDASE"/>
    <property type="match status" value="1"/>
</dbReference>
<evidence type="ECO:0000313" key="8">
    <source>
        <dbReference type="Proteomes" id="UP000677436"/>
    </source>
</evidence>
<dbReference type="KEGG" id="pabs:JIR001_05900"/>
<dbReference type="GO" id="GO:0006508">
    <property type="term" value="P:proteolysis"/>
    <property type="evidence" value="ECO:0007669"/>
    <property type="project" value="UniProtKB-KW"/>
</dbReference>
<keyword evidence="5" id="KW-0482">Metalloprotease</keyword>
<dbReference type="SUPFAM" id="SSF102712">
    <property type="entry name" value="JAB1/MPN domain"/>
    <property type="match status" value="1"/>
</dbReference>
<dbReference type="Gene3D" id="3.40.140.10">
    <property type="entry name" value="Cytidine Deaminase, domain 2"/>
    <property type="match status" value="1"/>
</dbReference>